<dbReference type="Proteomes" id="UP000003340">
    <property type="component" value="Unassembled WGS sequence"/>
</dbReference>
<evidence type="ECO:0000256" key="1">
    <source>
        <dbReference type="ARBA" id="ARBA00005194"/>
    </source>
</evidence>
<dbReference type="GO" id="GO:0051287">
    <property type="term" value="F:NAD binding"/>
    <property type="evidence" value="ECO:0007669"/>
    <property type="project" value="UniProtKB-UniRule"/>
</dbReference>
<organism evidence="11 12">
    <name type="scientific">[Clostridium] methylpentosum DSM 5476</name>
    <dbReference type="NCBI Taxonomy" id="537013"/>
    <lineage>
        <taxon>Bacteria</taxon>
        <taxon>Bacillati</taxon>
        <taxon>Bacillota</taxon>
        <taxon>Clostridia</taxon>
        <taxon>Eubacteriales</taxon>
        <taxon>Oscillospiraceae</taxon>
        <taxon>Oscillospiraceae incertae sedis</taxon>
    </lineage>
</organism>
<dbReference type="EC" id="1.1.1.100" evidence="3 9"/>
<sequence length="252" mass="26800">MEGISLAKTALITGASQGLGAAMAKRLAEDGFNIAINCYSEREVENGGTQVAEECRAFGVEAECFICDVSKFELCAEMVKAVKDRFGTIDVLVNNAGITKDGLLVRMSEEQFDAVTNVNYKSVFNMTRHVGAVMMRQKSGRIINVSSVAGVSGNAGQFNYSASKAGIIGMTMTTAKELGPRGITCNAIAPGFINTAMTAVLEDEYKEAIKKQISLRRYGEPEEVAGVVSFLAGKDASYVSGQVIVIDGCLSM</sequence>
<dbReference type="HOGENOM" id="CLU_010194_1_3_9"/>
<evidence type="ECO:0000256" key="9">
    <source>
        <dbReference type="RuleBase" id="RU366074"/>
    </source>
</evidence>
<dbReference type="PANTHER" id="PTHR42879">
    <property type="entry name" value="3-OXOACYL-(ACYL-CARRIER-PROTEIN) REDUCTASE"/>
    <property type="match status" value="1"/>
</dbReference>
<dbReference type="PRINTS" id="PR00080">
    <property type="entry name" value="SDRFAMILY"/>
</dbReference>
<dbReference type="STRING" id="537013.CLOSTMETH_00735"/>
<evidence type="ECO:0000313" key="11">
    <source>
        <dbReference type="EMBL" id="EEG31700.1"/>
    </source>
</evidence>
<evidence type="ECO:0000256" key="4">
    <source>
        <dbReference type="ARBA" id="ARBA00023002"/>
    </source>
</evidence>
<keyword evidence="4 9" id="KW-0560">Oxidoreductase</keyword>
<comment type="catalytic activity">
    <reaction evidence="6 9">
        <text>a (3R)-hydroxyacyl-[ACP] + NADP(+) = a 3-oxoacyl-[ACP] + NADPH + H(+)</text>
        <dbReference type="Rhea" id="RHEA:17397"/>
        <dbReference type="Rhea" id="RHEA-COMP:9916"/>
        <dbReference type="Rhea" id="RHEA-COMP:9945"/>
        <dbReference type="ChEBI" id="CHEBI:15378"/>
        <dbReference type="ChEBI" id="CHEBI:57783"/>
        <dbReference type="ChEBI" id="CHEBI:58349"/>
        <dbReference type="ChEBI" id="CHEBI:78776"/>
        <dbReference type="ChEBI" id="CHEBI:78827"/>
        <dbReference type="EC" id="1.1.1.100"/>
    </reaction>
</comment>
<dbReference type="PRINTS" id="PR00081">
    <property type="entry name" value="GDHRDH"/>
</dbReference>
<gene>
    <name evidence="11" type="primary">fabG</name>
    <name evidence="11" type="ORF">CLOSTMETH_00735</name>
</gene>
<dbReference type="InterPro" id="IPR057326">
    <property type="entry name" value="KR_dom"/>
</dbReference>
<dbReference type="GO" id="GO:0004316">
    <property type="term" value="F:3-oxoacyl-[acyl-carrier-protein] reductase (NADPH) activity"/>
    <property type="evidence" value="ECO:0007669"/>
    <property type="project" value="UniProtKB-UniRule"/>
</dbReference>
<dbReference type="InterPro" id="IPR011284">
    <property type="entry name" value="3oxo_ACP_reduc"/>
</dbReference>
<evidence type="ECO:0000256" key="8">
    <source>
        <dbReference type="PIRSR" id="PIRSR611284-2"/>
    </source>
</evidence>
<feature type="domain" description="Ketoreductase" evidence="10">
    <location>
        <begin position="8"/>
        <end position="191"/>
    </location>
</feature>
<comment type="subunit">
    <text evidence="9">Homotetramer.</text>
</comment>
<keyword evidence="9" id="KW-0444">Lipid biosynthesis</keyword>
<dbReference type="eggNOG" id="COG1028">
    <property type="taxonomic scope" value="Bacteria"/>
</dbReference>
<feature type="binding site" evidence="8">
    <location>
        <position position="95"/>
    </location>
    <ligand>
        <name>NADP(+)</name>
        <dbReference type="ChEBI" id="CHEBI:58349"/>
    </ligand>
</feature>
<dbReference type="Gene3D" id="3.40.50.720">
    <property type="entry name" value="NAD(P)-binding Rossmann-like Domain"/>
    <property type="match status" value="1"/>
</dbReference>
<keyword evidence="9" id="KW-0443">Lipid metabolism</keyword>
<keyword evidence="8 9" id="KW-0521">NADP</keyword>
<comment type="similarity">
    <text evidence="2 9">Belongs to the short-chain dehydrogenases/reductases (SDR) family.</text>
</comment>
<evidence type="ECO:0000313" key="12">
    <source>
        <dbReference type="Proteomes" id="UP000003340"/>
    </source>
</evidence>
<dbReference type="NCBIfam" id="NF005559">
    <property type="entry name" value="PRK07231.1"/>
    <property type="match status" value="1"/>
</dbReference>
<feature type="binding site" evidence="8">
    <location>
        <begin position="160"/>
        <end position="164"/>
    </location>
    <ligand>
        <name>NADP(+)</name>
        <dbReference type="ChEBI" id="CHEBI:58349"/>
    </ligand>
</feature>
<proteinExistence type="inferred from homology"/>
<accession>C0EA81</accession>
<evidence type="ECO:0000256" key="5">
    <source>
        <dbReference type="ARBA" id="ARBA00023221"/>
    </source>
</evidence>
<dbReference type="InterPro" id="IPR020904">
    <property type="entry name" value="Sc_DH/Rdtase_CS"/>
</dbReference>
<protein>
    <recommendedName>
        <fullName evidence="3 9">3-oxoacyl-[acyl-carrier-protein] reductase</fullName>
        <ecNumber evidence="3 9">1.1.1.100</ecNumber>
    </recommendedName>
</protein>
<keyword evidence="9" id="KW-0276">Fatty acid metabolism</keyword>
<dbReference type="AlphaFoldDB" id="C0EA81"/>
<dbReference type="PANTHER" id="PTHR42879:SF2">
    <property type="entry name" value="3-OXOACYL-[ACYL-CARRIER-PROTEIN] REDUCTASE FABG"/>
    <property type="match status" value="1"/>
</dbReference>
<dbReference type="CDD" id="cd05333">
    <property type="entry name" value="BKR_SDR_c"/>
    <property type="match status" value="1"/>
</dbReference>
<reference evidence="11 12" key="2">
    <citation type="submission" date="2009-02" db="EMBL/GenBank/DDBJ databases">
        <title>Draft genome sequence of Clostridium methylpentosum (DSM 5476).</title>
        <authorList>
            <person name="Sudarsanam P."/>
            <person name="Ley R."/>
            <person name="Guruge J."/>
            <person name="Turnbaugh P.J."/>
            <person name="Mahowald M."/>
            <person name="Liep D."/>
            <person name="Gordon J."/>
        </authorList>
    </citation>
    <scope>NUCLEOTIDE SEQUENCE [LARGE SCALE GENOMIC DNA]</scope>
    <source>
        <strain evidence="11 12">DSM 5476</strain>
    </source>
</reference>
<feature type="binding site" evidence="8">
    <location>
        <position position="193"/>
    </location>
    <ligand>
        <name>NADP(+)</name>
        <dbReference type="ChEBI" id="CHEBI:58349"/>
    </ligand>
</feature>
<dbReference type="GO" id="GO:0006633">
    <property type="term" value="P:fatty acid biosynthetic process"/>
    <property type="evidence" value="ECO:0007669"/>
    <property type="project" value="UniProtKB-UniPathway"/>
</dbReference>
<evidence type="ECO:0000256" key="6">
    <source>
        <dbReference type="ARBA" id="ARBA00048508"/>
    </source>
</evidence>
<dbReference type="SUPFAM" id="SSF51735">
    <property type="entry name" value="NAD(P)-binding Rossmann-fold domains"/>
    <property type="match status" value="1"/>
</dbReference>
<dbReference type="FunFam" id="3.40.50.720:FF:000173">
    <property type="entry name" value="3-oxoacyl-[acyl-carrier protein] reductase"/>
    <property type="match status" value="1"/>
</dbReference>
<dbReference type="PROSITE" id="PS00061">
    <property type="entry name" value="ADH_SHORT"/>
    <property type="match status" value="1"/>
</dbReference>
<dbReference type="InterPro" id="IPR036291">
    <property type="entry name" value="NAD(P)-bd_dom_sf"/>
</dbReference>
<dbReference type="InterPro" id="IPR002347">
    <property type="entry name" value="SDR_fam"/>
</dbReference>
<dbReference type="GO" id="GO:0008202">
    <property type="term" value="P:steroid metabolic process"/>
    <property type="evidence" value="ECO:0007669"/>
    <property type="project" value="UniProtKB-KW"/>
</dbReference>
<dbReference type="UniPathway" id="UPA00094"/>
<evidence type="ECO:0000259" key="10">
    <source>
        <dbReference type="SMART" id="SM00822"/>
    </source>
</evidence>
<comment type="function">
    <text evidence="9">Catalyzes the NADPH-dependent reduction of beta-ketoacyl-ACP substrates to beta-hydroxyacyl-ACP products, the first reductive step in the elongation cycle of fatty acid biosynthesis.</text>
</comment>
<keyword evidence="12" id="KW-1185">Reference proteome</keyword>
<dbReference type="Pfam" id="PF13561">
    <property type="entry name" value="adh_short_C2"/>
    <property type="match status" value="1"/>
</dbReference>
<comment type="caution">
    <text evidence="11">The sequence shown here is derived from an EMBL/GenBank/DDBJ whole genome shotgun (WGS) entry which is preliminary data.</text>
</comment>
<feature type="active site" description="Proton acceptor" evidence="7">
    <location>
        <position position="160"/>
    </location>
</feature>
<dbReference type="EMBL" id="ACEC01000026">
    <property type="protein sequence ID" value="EEG31700.1"/>
    <property type="molecule type" value="Genomic_DNA"/>
</dbReference>
<evidence type="ECO:0000256" key="7">
    <source>
        <dbReference type="PIRSR" id="PIRSR611284-1"/>
    </source>
</evidence>
<keyword evidence="9" id="KW-0275">Fatty acid biosynthesis</keyword>
<reference evidence="11 12" key="1">
    <citation type="submission" date="2009-01" db="EMBL/GenBank/DDBJ databases">
        <authorList>
            <person name="Fulton L."/>
            <person name="Clifton S."/>
            <person name="Fulton B."/>
            <person name="Xu J."/>
            <person name="Minx P."/>
            <person name="Pepin K.H."/>
            <person name="Johnson M."/>
            <person name="Bhonagiri V."/>
            <person name="Nash W.E."/>
            <person name="Mardis E.R."/>
            <person name="Wilson R.K."/>
        </authorList>
    </citation>
    <scope>NUCLEOTIDE SEQUENCE [LARGE SCALE GENOMIC DNA]</scope>
    <source>
        <strain evidence="11 12">DSM 5476</strain>
    </source>
</reference>
<evidence type="ECO:0000256" key="2">
    <source>
        <dbReference type="ARBA" id="ARBA00006484"/>
    </source>
</evidence>
<dbReference type="InterPro" id="IPR050259">
    <property type="entry name" value="SDR"/>
</dbReference>
<name>C0EA81_9FIRM</name>
<dbReference type="NCBIfam" id="NF009466">
    <property type="entry name" value="PRK12826.1-2"/>
    <property type="match status" value="1"/>
</dbReference>
<keyword evidence="5" id="KW-0753">Steroid metabolism</keyword>
<dbReference type="SMART" id="SM00822">
    <property type="entry name" value="PKS_KR"/>
    <property type="match status" value="1"/>
</dbReference>
<comment type="pathway">
    <text evidence="1 9">Lipid metabolism; fatty acid biosynthesis.</text>
</comment>
<dbReference type="NCBIfam" id="TIGR01830">
    <property type="entry name" value="3oxo_ACP_reduc"/>
    <property type="match status" value="1"/>
</dbReference>
<evidence type="ECO:0000256" key="3">
    <source>
        <dbReference type="ARBA" id="ARBA00012948"/>
    </source>
</evidence>